<feature type="signal peptide" evidence="1">
    <location>
        <begin position="1"/>
        <end position="19"/>
    </location>
</feature>
<evidence type="ECO:0000313" key="2">
    <source>
        <dbReference type="EMBL" id="KAJ8886261.1"/>
    </source>
</evidence>
<dbReference type="EMBL" id="JARBHB010000004">
    <property type="protein sequence ID" value="KAJ8886261.1"/>
    <property type="molecule type" value="Genomic_DNA"/>
</dbReference>
<gene>
    <name evidence="2" type="ORF">PR048_012470</name>
</gene>
<dbReference type="Proteomes" id="UP001159363">
    <property type="component" value="Chromosome X"/>
</dbReference>
<organism evidence="2 3">
    <name type="scientific">Dryococelus australis</name>
    <dbReference type="NCBI Taxonomy" id="614101"/>
    <lineage>
        <taxon>Eukaryota</taxon>
        <taxon>Metazoa</taxon>
        <taxon>Ecdysozoa</taxon>
        <taxon>Arthropoda</taxon>
        <taxon>Hexapoda</taxon>
        <taxon>Insecta</taxon>
        <taxon>Pterygota</taxon>
        <taxon>Neoptera</taxon>
        <taxon>Polyneoptera</taxon>
        <taxon>Phasmatodea</taxon>
        <taxon>Verophasmatodea</taxon>
        <taxon>Anareolatae</taxon>
        <taxon>Phasmatidae</taxon>
        <taxon>Eurycanthinae</taxon>
        <taxon>Dryococelus</taxon>
    </lineage>
</organism>
<keyword evidence="3" id="KW-1185">Reference proteome</keyword>
<accession>A0ABQ9HPI3</accession>
<dbReference type="InterPro" id="IPR005312">
    <property type="entry name" value="DUF1759"/>
</dbReference>
<evidence type="ECO:0000313" key="3">
    <source>
        <dbReference type="Proteomes" id="UP001159363"/>
    </source>
</evidence>
<sequence length="153" mass="17669">MQTFIVNVWMILTICITTQSPLLSPCLHHLVALPMIKQVTFSVDIGQWQNVAYLFDTRVAQKCSLRNAEKLSYLKLSELRESPSLIQSLPLTPDNYEVAWTLRGKWYNNRHLIVSHHIDALNASHKTLRMLDLNLRMEWELTIVDPTTLPTLS</sequence>
<evidence type="ECO:0000256" key="1">
    <source>
        <dbReference type="SAM" id="SignalP"/>
    </source>
</evidence>
<reference evidence="2 3" key="1">
    <citation type="submission" date="2023-02" db="EMBL/GenBank/DDBJ databases">
        <title>LHISI_Scaffold_Assembly.</title>
        <authorList>
            <person name="Stuart O.P."/>
            <person name="Cleave R."/>
            <person name="Magrath M.J.L."/>
            <person name="Mikheyev A.S."/>
        </authorList>
    </citation>
    <scope>NUCLEOTIDE SEQUENCE [LARGE SCALE GENOMIC DNA]</scope>
    <source>
        <strain evidence="2">Daus_M_001</strain>
        <tissue evidence="2">Leg muscle</tissue>
    </source>
</reference>
<name>A0ABQ9HPI3_9NEOP</name>
<proteinExistence type="predicted"/>
<feature type="chain" id="PRO_5047326531" evidence="1">
    <location>
        <begin position="20"/>
        <end position="153"/>
    </location>
</feature>
<keyword evidence="1" id="KW-0732">Signal</keyword>
<protein>
    <submittedName>
        <fullName evidence="2">Uncharacterized protein</fullName>
    </submittedName>
</protein>
<dbReference type="Pfam" id="PF03564">
    <property type="entry name" value="DUF1759"/>
    <property type="match status" value="1"/>
</dbReference>
<comment type="caution">
    <text evidence="2">The sequence shown here is derived from an EMBL/GenBank/DDBJ whole genome shotgun (WGS) entry which is preliminary data.</text>
</comment>